<feature type="region of interest" description="Disordered" evidence="2">
    <location>
        <begin position="210"/>
        <end position="232"/>
    </location>
</feature>
<dbReference type="InterPro" id="IPR003331">
    <property type="entry name" value="UDP_GlcNAc_Epimerase_2_dom"/>
</dbReference>
<dbReference type="Gene3D" id="3.40.50.2000">
    <property type="entry name" value="Glycogen Phosphorylase B"/>
    <property type="match status" value="2"/>
</dbReference>
<sequence>MPAKRRSVCFVTGTRAEFGLMRSTLDAIARNPKLDLQLVVTGMHLDRAHGRSVDMIRREGWRVDATVPWPSAATAAASARSTGLATAGLAGAFERLESEVVLVVGDRVEAFAAAAAAHVGGRAVAHVHGGDRALGQVDDSLRHAITKLAHVHFPATAGSARRIARLGEDARRIHAVGAPGIDGIRDAAAAWADVQLSGDSRARDPRFAAAGTAAGRPRVREQHADSAEVESERAKLRPRRYALLVLHPATANEAAEERAAGRVLAATLAAGFEAVVVVAPNNDPGARGILRRWEAIPPGDPRVAFHRDLPRPLYLGLLRDAAVLVGNSSSGIIEAASFGTPVLDIGPRQAGRERGGNVKNVPLDGRAIRDALAAVWRGGRPVRFRGRNVYGGDGAGERIARALAGLSVDDRLLRKLIAY</sequence>
<organism evidence="4">
    <name type="scientific">uncultured Phycisphaerae bacterium</name>
    <dbReference type="NCBI Taxonomy" id="904963"/>
    <lineage>
        <taxon>Bacteria</taxon>
        <taxon>Pseudomonadati</taxon>
        <taxon>Planctomycetota</taxon>
        <taxon>Phycisphaerae</taxon>
        <taxon>environmental samples</taxon>
    </lineage>
</organism>
<dbReference type="SUPFAM" id="SSF53756">
    <property type="entry name" value="UDP-Glycosyltransferase/glycogen phosphorylase"/>
    <property type="match status" value="1"/>
</dbReference>
<dbReference type="EMBL" id="CADCUQ010000285">
    <property type="protein sequence ID" value="CAA9392220.1"/>
    <property type="molecule type" value="Genomic_DNA"/>
</dbReference>
<evidence type="ECO:0000256" key="2">
    <source>
        <dbReference type="SAM" id="MobiDB-lite"/>
    </source>
</evidence>
<dbReference type="InterPro" id="IPR029767">
    <property type="entry name" value="WecB-like"/>
</dbReference>
<feature type="domain" description="UDP-N-acetylglucosamine 2-epimerase" evidence="3">
    <location>
        <begin position="27"/>
        <end position="403"/>
    </location>
</feature>
<gene>
    <name evidence="4" type="ORF">AVDCRST_MAG64-1341</name>
</gene>
<name>A0A6J4NM12_9BACT</name>
<accession>A0A6J4NM12</accession>
<dbReference type="Pfam" id="PF02350">
    <property type="entry name" value="Epimerase_2"/>
    <property type="match status" value="1"/>
</dbReference>
<feature type="compositionally biased region" description="Basic and acidic residues" evidence="2">
    <location>
        <begin position="218"/>
        <end position="232"/>
    </location>
</feature>
<keyword evidence="1 4" id="KW-0413">Isomerase</keyword>
<dbReference type="EC" id="5.1.3.14" evidence="4"/>
<reference evidence="4" key="1">
    <citation type="submission" date="2020-02" db="EMBL/GenBank/DDBJ databases">
        <authorList>
            <person name="Meier V. D."/>
        </authorList>
    </citation>
    <scope>NUCLEOTIDE SEQUENCE</scope>
    <source>
        <strain evidence="4">AVDCRST_MAG64</strain>
    </source>
</reference>
<dbReference type="AlphaFoldDB" id="A0A6J4NM12"/>
<protein>
    <submittedName>
        <fullName evidence="4">UDP-N-acetylglucosamine 2-epimerase</fullName>
        <ecNumber evidence="4">5.1.3.14</ecNumber>
    </submittedName>
</protein>
<evidence type="ECO:0000313" key="4">
    <source>
        <dbReference type="EMBL" id="CAA9392220.1"/>
    </source>
</evidence>
<dbReference type="PANTHER" id="PTHR43174">
    <property type="entry name" value="UDP-N-ACETYLGLUCOSAMINE 2-EPIMERASE"/>
    <property type="match status" value="1"/>
</dbReference>
<comment type="similarity">
    <text evidence="1">Belongs to the UDP-N-acetylglucosamine 2-epimerase family.</text>
</comment>
<dbReference type="GO" id="GO:0008761">
    <property type="term" value="F:UDP-N-acetylglucosamine 2-epimerase activity"/>
    <property type="evidence" value="ECO:0007669"/>
    <property type="project" value="UniProtKB-EC"/>
</dbReference>
<evidence type="ECO:0000256" key="1">
    <source>
        <dbReference type="RuleBase" id="RU003513"/>
    </source>
</evidence>
<dbReference type="PANTHER" id="PTHR43174:SF3">
    <property type="entry name" value="UDP-N-ACETYLGLUCOSAMINE 2-EPIMERASE"/>
    <property type="match status" value="1"/>
</dbReference>
<proteinExistence type="inferred from homology"/>
<evidence type="ECO:0000259" key="3">
    <source>
        <dbReference type="Pfam" id="PF02350"/>
    </source>
</evidence>